<dbReference type="RefSeq" id="WP_016309767.1">
    <property type="nucleotide sequence ID" value="NZ_KE159646.1"/>
</dbReference>
<dbReference type="SMART" id="SM00530">
    <property type="entry name" value="HTH_XRE"/>
    <property type="match status" value="1"/>
</dbReference>
<evidence type="ECO:0000313" key="2">
    <source>
        <dbReference type="EMBL" id="EOS51149.1"/>
    </source>
</evidence>
<proteinExistence type="predicted"/>
<dbReference type="InterPro" id="IPR010982">
    <property type="entry name" value="Lambda_DNA-bd_dom_sf"/>
</dbReference>
<dbReference type="HOGENOM" id="CLU_2000320_0_0_11"/>
<dbReference type="SUPFAM" id="SSF47413">
    <property type="entry name" value="lambda repressor-like DNA-binding domains"/>
    <property type="match status" value="1"/>
</dbReference>
<dbReference type="Proteomes" id="UP000014204">
    <property type="component" value="Unassembled WGS sequence"/>
</dbReference>
<dbReference type="eggNOG" id="COG3093">
    <property type="taxonomic scope" value="Bacteria"/>
</dbReference>
<keyword evidence="3" id="KW-1185">Reference proteome</keyword>
<dbReference type="Gene3D" id="1.10.260.40">
    <property type="entry name" value="lambda repressor-like DNA-binding domains"/>
    <property type="match status" value="1"/>
</dbReference>
<evidence type="ECO:0000259" key="1">
    <source>
        <dbReference type="PROSITE" id="PS50943"/>
    </source>
</evidence>
<dbReference type="STRING" id="1235794.C811_01567"/>
<feature type="domain" description="HTH cro/C1-type" evidence="1">
    <location>
        <begin position="5"/>
        <end position="62"/>
    </location>
</feature>
<dbReference type="OrthoDB" id="48775at2"/>
<dbReference type="PROSITE" id="PS50943">
    <property type="entry name" value="HTH_CROC1"/>
    <property type="match status" value="1"/>
</dbReference>
<evidence type="ECO:0000313" key="3">
    <source>
        <dbReference type="Proteomes" id="UP000014204"/>
    </source>
</evidence>
<sequence>MTNRIQDLFSERGIKVAPFARENDITPSTLYAIISGKTAFENIGISIFIKIAEGLGMTAEELYYGTPPTAPEYSDVRQTALNGYFESMNEGGKDTLVASARLMAGSPDVRVEKNSGEDIPLQTAMGA</sequence>
<dbReference type="EMBL" id="ASSY01000008">
    <property type="protein sequence ID" value="EOS51149.1"/>
    <property type="molecule type" value="Genomic_DNA"/>
</dbReference>
<protein>
    <recommendedName>
        <fullName evidence="1">HTH cro/C1-type domain-containing protein</fullName>
    </recommendedName>
</protein>
<organism evidence="2 3">
    <name type="scientific">Adlercreutzia caecimuris B7</name>
    <dbReference type="NCBI Taxonomy" id="1235794"/>
    <lineage>
        <taxon>Bacteria</taxon>
        <taxon>Bacillati</taxon>
        <taxon>Actinomycetota</taxon>
        <taxon>Coriobacteriia</taxon>
        <taxon>Eggerthellales</taxon>
        <taxon>Eggerthellaceae</taxon>
        <taxon>Adlercreutzia</taxon>
    </lineage>
</organism>
<dbReference type="CDD" id="cd00093">
    <property type="entry name" value="HTH_XRE"/>
    <property type="match status" value="1"/>
</dbReference>
<name>R9KX68_9ACTN</name>
<gene>
    <name evidence="2" type="ORF">C811_01567</name>
</gene>
<comment type="caution">
    <text evidence="2">The sequence shown here is derived from an EMBL/GenBank/DDBJ whole genome shotgun (WGS) entry which is preliminary data.</text>
</comment>
<reference evidence="2 3" key="1">
    <citation type="submission" date="2013-04" db="EMBL/GenBank/DDBJ databases">
        <title>The Genome Sequence of Enterorhabdus caecimuris B7.</title>
        <authorList>
            <consortium name="The Broad Institute Genomics Platform"/>
            <consortium name="The Broad Institute Genome Sequencing Center for Infectious Disease"/>
            <person name="Earl A."/>
            <person name="Xavier R."/>
            <person name="Elson C."/>
            <person name="Duck W."/>
            <person name="Walker B."/>
            <person name="Young S."/>
            <person name="Zeng Q."/>
            <person name="Gargeya S."/>
            <person name="Fitzgerald M."/>
            <person name="Haas B."/>
            <person name="Abouelleil A."/>
            <person name="Allen A.W."/>
            <person name="Alvarado L."/>
            <person name="Arachchi H.M."/>
            <person name="Berlin A.M."/>
            <person name="Chapman S.B."/>
            <person name="Gainer-Dewar J."/>
            <person name="Goldberg J."/>
            <person name="Griggs A."/>
            <person name="Gujja S."/>
            <person name="Hansen M."/>
            <person name="Howarth C."/>
            <person name="Imamovic A."/>
            <person name="Ireland A."/>
            <person name="Larimer J."/>
            <person name="McCowan C."/>
            <person name="Murphy C."/>
            <person name="Pearson M."/>
            <person name="Poon T.W."/>
            <person name="Priest M."/>
            <person name="Roberts A."/>
            <person name="Saif S."/>
            <person name="Shea T."/>
            <person name="Sisk P."/>
            <person name="Sykes S."/>
            <person name="Wortman J."/>
            <person name="Nusbaum C."/>
            <person name="Birren B."/>
        </authorList>
    </citation>
    <scope>NUCLEOTIDE SEQUENCE [LARGE SCALE GENOMIC DNA]</scope>
    <source>
        <strain evidence="2 3">B7</strain>
    </source>
</reference>
<dbReference type="InterPro" id="IPR001387">
    <property type="entry name" value="Cro/C1-type_HTH"/>
</dbReference>
<dbReference type="GeneID" id="82191039"/>
<dbReference type="AlphaFoldDB" id="R9KX68"/>
<dbReference type="GO" id="GO:0003677">
    <property type="term" value="F:DNA binding"/>
    <property type="evidence" value="ECO:0007669"/>
    <property type="project" value="InterPro"/>
</dbReference>
<accession>R9KX68</accession>